<evidence type="ECO:0000256" key="6">
    <source>
        <dbReference type="ARBA" id="ARBA00022918"/>
    </source>
</evidence>
<evidence type="ECO:0000313" key="8">
    <source>
        <dbReference type="EMBL" id="RDX88505.1"/>
    </source>
</evidence>
<dbReference type="GO" id="GO:0003964">
    <property type="term" value="F:RNA-directed DNA polymerase activity"/>
    <property type="evidence" value="ECO:0007669"/>
    <property type="project" value="UniProtKB-KW"/>
</dbReference>
<dbReference type="Gene3D" id="3.30.420.10">
    <property type="entry name" value="Ribonuclease H-like superfamily/Ribonuclease H"/>
    <property type="match status" value="1"/>
</dbReference>
<dbReference type="GO" id="GO:0003676">
    <property type="term" value="F:nucleic acid binding"/>
    <property type="evidence" value="ECO:0007669"/>
    <property type="project" value="InterPro"/>
</dbReference>
<keyword evidence="5" id="KW-0378">Hydrolase</keyword>
<feature type="non-terminal residue" evidence="8">
    <location>
        <position position="1"/>
    </location>
</feature>
<dbReference type="Pfam" id="PF17917">
    <property type="entry name" value="RT_RNaseH"/>
    <property type="match status" value="1"/>
</dbReference>
<keyword evidence="9" id="KW-1185">Reference proteome</keyword>
<dbReference type="InterPro" id="IPR041373">
    <property type="entry name" value="RT_RNaseH"/>
</dbReference>
<dbReference type="GO" id="GO:0016787">
    <property type="term" value="F:hydrolase activity"/>
    <property type="evidence" value="ECO:0007669"/>
    <property type="project" value="UniProtKB-KW"/>
</dbReference>
<dbReference type="STRING" id="157652.A0A371GD65"/>
<proteinExistence type="predicted"/>
<sequence>MALALGVQHWRPYLLGRHFLVYTDQKSLRHLLQQPLTTIDQQSWIAKLLGYSFDIIYKLGFEDKVAVALSKNPDQGELNELISFPLWLDRLELTHEQNPSPQPGFVYKHDVLFYQDRLVVSASSPRIRQLIEEFHSTSQGGHSSSGGSLNGFVTGLPKSSVSDAVLLIVDWLSKYAHFLPLKHQYTAELLNYLLRKLFVCMSSSYHPEIDGQTEVINHCLETYLRCFIPEQPRHWLDWLSWAELWYNTTFHNSTNSTPFEVVYDHSMLPTRRDKGEAVARELVDRDVGDYSVEPILPEGLEVELTDVAEPEDILASGETVAQWL</sequence>
<evidence type="ECO:0000259" key="7">
    <source>
        <dbReference type="Pfam" id="PF17917"/>
    </source>
</evidence>
<dbReference type="InterPro" id="IPR043502">
    <property type="entry name" value="DNA/RNA_pol_sf"/>
</dbReference>
<dbReference type="PANTHER" id="PTHR37984">
    <property type="entry name" value="PROTEIN CBG26694"/>
    <property type="match status" value="1"/>
</dbReference>
<keyword evidence="3" id="KW-0540">Nuclease</keyword>
<evidence type="ECO:0000313" key="9">
    <source>
        <dbReference type="Proteomes" id="UP000257109"/>
    </source>
</evidence>
<feature type="non-terminal residue" evidence="8">
    <location>
        <position position="324"/>
    </location>
</feature>
<evidence type="ECO:0000256" key="4">
    <source>
        <dbReference type="ARBA" id="ARBA00022759"/>
    </source>
</evidence>
<dbReference type="Proteomes" id="UP000257109">
    <property type="component" value="Unassembled WGS sequence"/>
</dbReference>
<name>A0A371GD65_MUCPR</name>
<evidence type="ECO:0000256" key="5">
    <source>
        <dbReference type="ARBA" id="ARBA00022801"/>
    </source>
</evidence>
<evidence type="ECO:0000256" key="3">
    <source>
        <dbReference type="ARBA" id="ARBA00022722"/>
    </source>
</evidence>
<dbReference type="InterPro" id="IPR036397">
    <property type="entry name" value="RNaseH_sf"/>
</dbReference>
<dbReference type="OrthoDB" id="5554229at2759"/>
<protein>
    <submittedName>
        <fullName evidence="8">Tf2-6</fullName>
    </submittedName>
</protein>
<reference evidence="8" key="1">
    <citation type="submission" date="2018-05" db="EMBL/GenBank/DDBJ databases">
        <title>Draft genome of Mucuna pruriens seed.</title>
        <authorList>
            <person name="Nnadi N.E."/>
            <person name="Vos R."/>
            <person name="Hasami M.H."/>
            <person name="Devisetty U.K."/>
            <person name="Aguiy J.C."/>
        </authorList>
    </citation>
    <scope>NUCLEOTIDE SEQUENCE [LARGE SCALE GENOMIC DNA]</scope>
    <source>
        <strain evidence="8">JCA_2017</strain>
    </source>
</reference>
<keyword evidence="1" id="KW-0808">Transferase</keyword>
<evidence type="ECO:0000256" key="1">
    <source>
        <dbReference type="ARBA" id="ARBA00022679"/>
    </source>
</evidence>
<dbReference type="AlphaFoldDB" id="A0A371GD65"/>
<dbReference type="EMBL" id="QJKJ01005921">
    <property type="protein sequence ID" value="RDX88505.1"/>
    <property type="molecule type" value="Genomic_DNA"/>
</dbReference>
<dbReference type="InterPro" id="IPR012337">
    <property type="entry name" value="RNaseH-like_sf"/>
</dbReference>
<evidence type="ECO:0000256" key="2">
    <source>
        <dbReference type="ARBA" id="ARBA00022695"/>
    </source>
</evidence>
<gene>
    <name evidence="8" type="primary">Tf2-6</name>
    <name evidence="8" type="ORF">CR513_29893</name>
</gene>
<comment type="caution">
    <text evidence="8">The sequence shown here is derived from an EMBL/GenBank/DDBJ whole genome shotgun (WGS) entry which is preliminary data.</text>
</comment>
<dbReference type="SUPFAM" id="SSF56672">
    <property type="entry name" value="DNA/RNA polymerases"/>
    <property type="match status" value="1"/>
</dbReference>
<organism evidence="8 9">
    <name type="scientific">Mucuna pruriens</name>
    <name type="common">Velvet bean</name>
    <name type="synonym">Dolichos pruriens</name>
    <dbReference type="NCBI Taxonomy" id="157652"/>
    <lineage>
        <taxon>Eukaryota</taxon>
        <taxon>Viridiplantae</taxon>
        <taxon>Streptophyta</taxon>
        <taxon>Embryophyta</taxon>
        <taxon>Tracheophyta</taxon>
        <taxon>Spermatophyta</taxon>
        <taxon>Magnoliopsida</taxon>
        <taxon>eudicotyledons</taxon>
        <taxon>Gunneridae</taxon>
        <taxon>Pentapetalae</taxon>
        <taxon>rosids</taxon>
        <taxon>fabids</taxon>
        <taxon>Fabales</taxon>
        <taxon>Fabaceae</taxon>
        <taxon>Papilionoideae</taxon>
        <taxon>50 kb inversion clade</taxon>
        <taxon>NPAAA clade</taxon>
        <taxon>indigoferoid/millettioid clade</taxon>
        <taxon>Phaseoleae</taxon>
        <taxon>Mucuna</taxon>
    </lineage>
</organism>
<dbReference type="InterPro" id="IPR050951">
    <property type="entry name" value="Retrovirus_Pol_polyprotein"/>
</dbReference>
<keyword evidence="6" id="KW-0695">RNA-directed DNA polymerase</keyword>
<feature type="domain" description="Reverse transcriptase RNase H-like" evidence="7">
    <location>
        <begin position="2"/>
        <end position="51"/>
    </location>
</feature>
<dbReference type="PANTHER" id="PTHR37984:SF15">
    <property type="entry name" value="INTEGRASE CATALYTIC DOMAIN-CONTAINING PROTEIN"/>
    <property type="match status" value="1"/>
</dbReference>
<dbReference type="GO" id="GO:0004519">
    <property type="term" value="F:endonuclease activity"/>
    <property type="evidence" value="ECO:0007669"/>
    <property type="project" value="UniProtKB-KW"/>
</dbReference>
<keyword evidence="2" id="KW-0548">Nucleotidyltransferase</keyword>
<accession>A0A371GD65</accession>
<dbReference type="SUPFAM" id="SSF53098">
    <property type="entry name" value="Ribonuclease H-like"/>
    <property type="match status" value="1"/>
</dbReference>
<keyword evidence="4" id="KW-0255">Endonuclease</keyword>